<evidence type="ECO:0000256" key="7">
    <source>
        <dbReference type="ARBA" id="ARBA00023284"/>
    </source>
</evidence>
<dbReference type="InParanoid" id="A2DP23"/>
<dbReference type="PROSITE" id="PS51352">
    <property type="entry name" value="THIOREDOXIN_2"/>
    <property type="match status" value="1"/>
</dbReference>
<dbReference type="GO" id="GO:0006457">
    <property type="term" value="P:protein folding"/>
    <property type="evidence" value="ECO:0000318"/>
    <property type="project" value="GO_Central"/>
</dbReference>
<keyword evidence="7" id="KW-0676">Redox-active center</keyword>
<dbReference type="Pfam" id="PF00085">
    <property type="entry name" value="Thioredoxin"/>
    <property type="match status" value="1"/>
</dbReference>
<evidence type="ECO:0000256" key="5">
    <source>
        <dbReference type="ARBA" id="ARBA00022824"/>
    </source>
</evidence>
<comment type="similarity">
    <text evidence="3">Belongs to the protein disulfide isomerase family.</text>
</comment>
<feature type="domain" description="Thioredoxin" evidence="8">
    <location>
        <begin position="279"/>
        <end position="401"/>
    </location>
</feature>
<dbReference type="InterPro" id="IPR036249">
    <property type="entry name" value="Thioredoxin-like_sf"/>
</dbReference>
<evidence type="ECO:0000313" key="9">
    <source>
        <dbReference type="EMBL" id="EAY17872.1"/>
    </source>
</evidence>
<dbReference type="SMR" id="A2DP23"/>
<dbReference type="Gene3D" id="3.40.30.10">
    <property type="entry name" value="Glutaredoxin"/>
    <property type="match status" value="2"/>
</dbReference>
<proteinExistence type="inferred from homology"/>
<evidence type="ECO:0000256" key="1">
    <source>
        <dbReference type="ARBA" id="ARBA00001182"/>
    </source>
</evidence>
<dbReference type="KEGG" id="tva:4775893"/>
<comment type="catalytic activity">
    <reaction evidence="1">
        <text>Catalyzes the rearrangement of -S-S- bonds in proteins.</text>
        <dbReference type="EC" id="5.3.4.1"/>
    </reaction>
</comment>
<dbReference type="PANTHER" id="PTHR18929">
    <property type="entry name" value="PROTEIN DISULFIDE ISOMERASE"/>
    <property type="match status" value="1"/>
</dbReference>
<organism evidence="9 10">
    <name type="scientific">Trichomonas vaginalis (strain ATCC PRA-98 / G3)</name>
    <dbReference type="NCBI Taxonomy" id="412133"/>
    <lineage>
        <taxon>Eukaryota</taxon>
        <taxon>Metamonada</taxon>
        <taxon>Parabasalia</taxon>
        <taxon>Trichomonadida</taxon>
        <taxon>Trichomonadidae</taxon>
        <taxon>Trichomonas</taxon>
    </lineage>
</organism>
<dbReference type="InterPro" id="IPR013766">
    <property type="entry name" value="Thioredoxin_domain"/>
</dbReference>
<dbReference type="RefSeq" id="XP_001330007.1">
    <property type="nucleotide sequence ID" value="XM_001329972.1"/>
</dbReference>
<reference evidence="9" key="2">
    <citation type="journal article" date="2007" name="Science">
        <title>Draft genome sequence of the sexually transmitted pathogen Trichomonas vaginalis.</title>
        <authorList>
            <person name="Carlton J.M."/>
            <person name="Hirt R.P."/>
            <person name="Silva J.C."/>
            <person name="Delcher A.L."/>
            <person name="Schatz M."/>
            <person name="Zhao Q."/>
            <person name="Wortman J.R."/>
            <person name="Bidwell S.L."/>
            <person name="Alsmark U.C.M."/>
            <person name="Besteiro S."/>
            <person name="Sicheritz-Ponten T."/>
            <person name="Noel C.J."/>
            <person name="Dacks J.B."/>
            <person name="Foster P.G."/>
            <person name="Simillion C."/>
            <person name="Van de Peer Y."/>
            <person name="Miranda-Saavedra D."/>
            <person name="Barton G.J."/>
            <person name="Westrop G.D."/>
            <person name="Mueller S."/>
            <person name="Dessi D."/>
            <person name="Fiori P.L."/>
            <person name="Ren Q."/>
            <person name="Paulsen I."/>
            <person name="Zhang H."/>
            <person name="Bastida-Corcuera F.D."/>
            <person name="Simoes-Barbosa A."/>
            <person name="Brown M.T."/>
            <person name="Hayes R.D."/>
            <person name="Mukherjee M."/>
            <person name="Okumura C.Y."/>
            <person name="Schneider R."/>
            <person name="Smith A.J."/>
            <person name="Vanacova S."/>
            <person name="Villalvazo M."/>
            <person name="Haas B.J."/>
            <person name="Pertea M."/>
            <person name="Feldblyum T.V."/>
            <person name="Utterback T.R."/>
            <person name="Shu C.L."/>
            <person name="Osoegawa K."/>
            <person name="de Jong P.J."/>
            <person name="Hrdy I."/>
            <person name="Horvathova L."/>
            <person name="Zubacova Z."/>
            <person name="Dolezal P."/>
            <person name="Malik S.B."/>
            <person name="Logsdon J.M. Jr."/>
            <person name="Henze K."/>
            <person name="Gupta A."/>
            <person name="Wang C.C."/>
            <person name="Dunne R.L."/>
            <person name="Upcroft J.A."/>
            <person name="Upcroft P."/>
            <person name="White O."/>
            <person name="Salzberg S.L."/>
            <person name="Tang P."/>
            <person name="Chiu C.-H."/>
            <person name="Lee Y.-S."/>
            <person name="Embley T.M."/>
            <person name="Coombs G.H."/>
            <person name="Mottram J.C."/>
            <person name="Tachezy J."/>
            <person name="Fraser-Liggett C.M."/>
            <person name="Johnson P.J."/>
        </authorList>
    </citation>
    <scope>NUCLEOTIDE SEQUENCE [LARGE SCALE GENOMIC DNA]</scope>
    <source>
        <strain evidence="9">G3</strain>
    </source>
</reference>
<evidence type="ECO:0000256" key="4">
    <source>
        <dbReference type="ARBA" id="ARBA00012723"/>
    </source>
</evidence>
<reference evidence="9" key="1">
    <citation type="submission" date="2006-10" db="EMBL/GenBank/DDBJ databases">
        <authorList>
            <person name="Amadeo P."/>
            <person name="Zhao Q."/>
            <person name="Wortman J."/>
            <person name="Fraser-Liggett C."/>
            <person name="Carlton J."/>
        </authorList>
    </citation>
    <scope>NUCLEOTIDE SEQUENCE</scope>
    <source>
        <strain evidence="9">G3</strain>
    </source>
</reference>
<dbReference type="SUPFAM" id="SSF52833">
    <property type="entry name" value="Thioredoxin-like"/>
    <property type="match status" value="2"/>
</dbReference>
<comment type="subcellular location">
    <subcellularLocation>
        <location evidence="2">Endoplasmic reticulum lumen</location>
    </subcellularLocation>
</comment>
<sequence length="429" mass="48742">MKEKPIGVTIFHDTVANNIWANFGLEKYKNNISFARSGHEDGAKYGCLYYPCCVAFQNGKKMDIPPPLARSSSFFLWLGELLEGPIKHLKSKEQLRVALEEHGQTVFGIDLEEPPRHLGKLQYYSVNSSLFAKFNISLQKGYYIYDNIERRIEKFEGKPLKTLLTDPRAVDISSKPFYGGFVVNTKLDKVSEMQIDLLKKLAEKYGDKFQFGPIVGTNALLFLKAGRIEGLDAPYFVAFKTSNLTEGRWLLYRETDNIMDLPTLEKFVQDIMAGKLPYTIISEPIPEDANNNLKHIVGSTFSDVVFEDGYDTLVAFTSSWCKLCPRLLIVLRELAELTKDTKARICFMDGSENDTPMSVPEFSSYPTLMLFPSGHKADKPLVYKGTYRVKDLSEFIANRGTTGFKLTQDVDFDALEEKITDEFHKNKQL</sequence>
<keyword evidence="10" id="KW-1185">Reference proteome</keyword>
<dbReference type="STRING" id="5722.A2DP23"/>
<keyword evidence="5" id="KW-0256">Endoplasmic reticulum</keyword>
<dbReference type="GO" id="GO:0005783">
    <property type="term" value="C:endoplasmic reticulum"/>
    <property type="evidence" value="ECO:0000318"/>
    <property type="project" value="GO_Central"/>
</dbReference>
<evidence type="ECO:0000259" key="8">
    <source>
        <dbReference type="PROSITE" id="PS51352"/>
    </source>
</evidence>
<dbReference type="Proteomes" id="UP000001542">
    <property type="component" value="Unassembled WGS sequence"/>
</dbReference>
<dbReference type="GO" id="GO:0005788">
    <property type="term" value="C:endoplasmic reticulum lumen"/>
    <property type="evidence" value="ECO:0007669"/>
    <property type="project" value="UniProtKB-SubCell"/>
</dbReference>
<dbReference type="PANTHER" id="PTHR18929:SF132">
    <property type="entry name" value="PROTEIN DISULFIDE-ISOMERASE A3"/>
    <property type="match status" value="1"/>
</dbReference>
<dbReference type="AlphaFoldDB" id="A2DP23"/>
<dbReference type="GO" id="GO:0034976">
    <property type="term" value="P:response to endoplasmic reticulum stress"/>
    <property type="evidence" value="ECO:0000318"/>
    <property type="project" value="GO_Central"/>
</dbReference>
<evidence type="ECO:0000256" key="6">
    <source>
        <dbReference type="ARBA" id="ARBA00023235"/>
    </source>
</evidence>
<dbReference type="OrthoDB" id="427280at2759"/>
<keyword evidence="6" id="KW-0413">Isomerase</keyword>
<evidence type="ECO:0000256" key="3">
    <source>
        <dbReference type="ARBA" id="ARBA00006347"/>
    </source>
</evidence>
<accession>A2DP23</accession>
<dbReference type="VEuPathDB" id="TrichDB:TVAGG3_0989320"/>
<dbReference type="VEuPathDB" id="TrichDB:TVAG_010970"/>
<protein>
    <recommendedName>
        <fullName evidence="4">protein disulfide-isomerase</fullName>
        <ecNumber evidence="4">5.3.4.1</ecNumber>
    </recommendedName>
</protein>
<dbReference type="GO" id="GO:0003756">
    <property type="term" value="F:protein disulfide isomerase activity"/>
    <property type="evidence" value="ECO:0000318"/>
    <property type="project" value="GO_Central"/>
</dbReference>
<name>A2DP23_TRIV3</name>
<dbReference type="eggNOG" id="KOG0190">
    <property type="taxonomic scope" value="Eukaryota"/>
</dbReference>
<dbReference type="EC" id="5.3.4.1" evidence="4"/>
<evidence type="ECO:0000313" key="10">
    <source>
        <dbReference type="Proteomes" id="UP000001542"/>
    </source>
</evidence>
<dbReference type="EMBL" id="DS113225">
    <property type="protein sequence ID" value="EAY17872.1"/>
    <property type="molecule type" value="Genomic_DNA"/>
</dbReference>
<gene>
    <name evidence="9" type="ORF">TVAG_010970</name>
</gene>
<evidence type="ECO:0000256" key="2">
    <source>
        <dbReference type="ARBA" id="ARBA00004319"/>
    </source>
</evidence>